<protein>
    <recommendedName>
        <fullName evidence="3">Large polyvalent protein associated domain-containing protein</fullName>
    </recommendedName>
</protein>
<accession>A0ABX1SY48</accession>
<name>A0ABX1SY48_9BIFI</name>
<dbReference type="EMBL" id="JAAIIJ010000028">
    <property type="protein sequence ID" value="NMN02764.1"/>
    <property type="molecule type" value="Genomic_DNA"/>
</dbReference>
<sequence>MITAVKDSDNTITTVEPFADNTGDWYKLRLLDANTGLPLYWMHGQFHLEDDEPRNCDCETNTSPLAAEDETQYERLANEWLDDYGLKLGEYVRKTDWHAFDGYPCEGYRLIEK</sequence>
<evidence type="ECO:0000313" key="2">
    <source>
        <dbReference type="Proteomes" id="UP000553756"/>
    </source>
</evidence>
<dbReference type="RefSeq" id="WP_172146978.1">
    <property type="nucleotide sequence ID" value="NZ_JAAIIJ010000028.1"/>
</dbReference>
<evidence type="ECO:0008006" key="3">
    <source>
        <dbReference type="Google" id="ProtNLM"/>
    </source>
</evidence>
<proteinExistence type="predicted"/>
<evidence type="ECO:0000313" key="1">
    <source>
        <dbReference type="EMBL" id="NMN02764.1"/>
    </source>
</evidence>
<dbReference type="Proteomes" id="UP000553756">
    <property type="component" value="Unassembled WGS sequence"/>
</dbReference>
<gene>
    <name evidence="1" type="ORF">G1C94_1386</name>
</gene>
<organism evidence="1 2">
    <name type="scientific">Bifidobacterium panos</name>
    <dbReference type="NCBI Taxonomy" id="2675321"/>
    <lineage>
        <taxon>Bacteria</taxon>
        <taxon>Bacillati</taxon>
        <taxon>Actinomycetota</taxon>
        <taxon>Actinomycetes</taxon>
        <taxon>Bifidobacteriales</taxon>
        <taxon>Bifidobacteriaceae</taxon>
        <taxon>Bifidobacterium</taxon>
    </lineage>
</organism>
<reference evidence="1 2" key="1">
    <citation type="submission" date="2020-02" db="EMBL/GenBank/DDBJ databases">
        <title>Characterization of phylogenetic diversity of novel bifidobacterial species isolated in Czech ZOOs.</title>
        <authorList>
            <person name="Lugli G.A."/>
            <person name="Vera N.B."/>
            <person name="Ventura M."/>
        </authorList>
    </citation>
    <scope>NUCLEOTIDE SEQUENCE [LARGE SCALE GENOMIC DNA]</scope>
    <source>
        <strain evidence="1 2">DSM 109963</strain>
    </source>
</reference>
<comment type="caution">
    <text evidence="1">The sequence shown here is derived from an EMBL/GenBank/DDBJ whole genome shotgun (WGS) entry which is preliminary data.</text>
</comment>
<keyword evidence="2" id="KW-1185">Reference proteome</keyword>